<dbReference type="AlphaFoldDB" id="A0A897MM47"/>
<proteinExistence type="predicted"/>
<name>A0A897MM47_9EURY</name>
<keyword evidence="1" id="KW-0472">Membrane</keyword>
<sequence length="61" mass="6136">MVTKRALGISLLLLGLAFVGVFHALASLIFDSGLGWIGLGLAGLSLLGIILVNTGGGSTNR</sequence>
<dbReference type="Proteomes" id="UP000663586">
    <property type="component" value="Chromosome"/>
</dbReference>
<dbReference type="EMBL" id="CP064786">
    <property type="protein sequence ID" value="QSG01451.1"/>
    <property type="molecule type" value="Genomic_DNA"/>
</dbReference>
<evidence type="ECO:0000313" key="3">
    <source>
        <dbReference type="Proteomes" id="UP000663586"/>
    </source>
</evidence>
<evidence type="ECO:0000313" key="2">
    <source>
        <dbReference type="EMBL" id="QSG01451.1"/>
    </source>
</evidence>
<keyword evidence="1" id="KW-1133">Transmembrane helix</keyword>
<dbReference type="KEGG" id="hara:AArcS_0216"/>
<keyword evidence="3" id="KW-1185">Reference proteome</keyword>
<evidence type="ECO:0000256" key="1">
    <source>
        <dbReference type="SAM" id="Phobius"/>
    </source>
</evidence>
<protein>
    <submittedName>
        <fullName evidence="2">Uncharacterized protein</fullName>
    </submittedName>
</protein>
<dbReference type="RefSeq" id="WP_238478578.1">
    <property type="nucleotide sequence ID" value="NZ_CP064786.1"/>
</dbReference>
<accession>A0A897MM47</accession>
<dbReference type="GeneID" id="70683604"/>
<reference evidence="2" key="1">
    <citation type="submission" date="2020-11" db="EMBL/GenBank/DDBJ databases">
        <title>Carbohydrate-dependent, anaerobic sulfur respiration: A novel catabolism in halophilic archaea.</title>
        <authorList>
            <person name="Sorokin D.Y."/>
            <person name="Messina E."/>
            <person name="Smedile F."/>
            <person name="La Cono V."/>
            <person name="Hallsworth J.E."/>
            <person name="Yakimov M.M."/>
        </authorList>
    </citation>
    <scope>NUCLEOTIDE SEQUENCE</scope>
    <source>
        <strain evidence="2">AArc-S</strain>
    </source>
</reference>
<keyword evidence="1" id="KW-0812">Transmembrane</keyword>
<feature type="transmembrane region" description="Helical" evidence="1">
    <location>
        <begin position="36"/>
        <end position="56"/>
    </location>
</feature>
<organism evidence="2 3">
    <name type="scientific">Natranaeroarchaeum sulfidigenes</name>
    <dbReference type="NCBI Taxonomy" id="2784880"/>
    <lineage>
        <taxon>Archaea</taxon>
        <taxon>Methanobacteriati</taxon>
        <taxon>Methanobacteriota</taxon>
        <taxon>Stenosarchaea group</taxon>
        <taxon>Halobacteria</taxon>
        <taxon>Halobacteriales</taxon>
        <taxon>Natronoarchaeaceae</taxon>
        <taxon>Natranaeroarchaeum</taxon>
    </lineage>
</organism>
<gene>
    <name evidence="2" type="ORF">AArcS_0216</name>
</gene>